<feature type="compositionally biased region" description="Polar residues" evidence="1">
    <location>
        <begin position="67"/>
        <end position="83"/>
    </location>
</feature>
<dbReference type="PROSITE" id="PS51782">
    <property type="entry name" value="LYSM"/>
    <property type="match status" value="1"/>
</dbReference>
<reference evidence="4" key="1">
    <citation type="journal article" date="2017" name="Nat. Ecol. Evol.">
        <title>Genome expansion and lineage-specific genetic innovations in the forest pathogenic fungi Armillaria.</title>
        <authorList>
            <person name="Sipos G."/>
            <person name="Prasanna A.N."/>
            <person name="Walter M.C."/>
            <person name="O'Connor E."/>
            <person name="Balint B."/>
            <person name="Krizsan K."/>
            <person name="Kiss B."/>
            <person name="Hess J."/>
            <person name="Varga T."/>
            <person name="Slot J."/>
            <person name="Riley R."/>
            <person name="Boka B."/>
            <person name="Rigling D."/>
            <person name="Barry K."/>
            <person name="Lee J."/>
            <person name="Mihaltcheva S."/>
            <person name="LaButti K."/>
            <person name="Lipzen A."/>
            <person name="Waldron R."/>
            <person name="Moloney N.M."/>
            <person name="Sperisen C."/>
            <person name="Kredics L."/>
            <person name="Vagvoelgyi C."/>
            <person name="Patrignani A."/>
            <person name="Fitzpatrick D."/>
            <person name="Nagy I."/>
            <person name="Doyle S."/>
            <person name="Anderson J.B."/>
            <person name="Grigoriev I.V."/>
            <person name="Gueldener U."/>
            <person name="Muensterkoetter M."/>
            <person name="Nagy L.G."/>
        </authorList>
    </citation>
    <scope>NUCLEOTIDE SEQUENCE [LARGE SCALE GENOMIC DNA]</scope>
    <source>
        <strain evidence="4">28-4</strain>
    </source>
</reference>
<feature type="domain" description="LysM" evidence="2">
    <location>
        <begin position="142"/>
        <end position="186"/>
    </location>
</feature>
<feature type="compositionally biased region" description="Polar residues" evidence="1">
    <location>
        <begin position="226"/>
        <end position="235"/>
    </location>
</feature>
<dbReference type="Pfam" id="PF01476">
    <property type="entry name" value="LysM"/>
    <property type="match status" value="1"/>
</dbReference>
<feature type="compositionally biased region" description="Polar residues" evidence="1">
    <location>
        <begin position="26"/>
        <end position="37"/>
    </location>
</feature>
<feature type="region of interest" description="Disordered" evidence="1">
    <location>
        <begin position="210"/>
        <end position="249"/>
    </location>
</feature>
<dbReference type="STRING" id="1076256.A0A2H3C9X7"/>
<dbReference type="CDD" id="cd00118">
    <property type="entry name" value="LysM"/>
    <property type="match status" value="1"/>
</dbReference>
<dbReference type="Proteomes" id="UP000218334">
    <property type="component" value="Unassembled WGS sequence"/>
</dbReference>
<dbReference type="EMBL" id="KZ293420">
    <property type="protein sequence ID" value="PBK73597.1"/>
    <property type="molecule type" value="Genomic_DNA"/>
</dbReference>
<dbReference type="InterPro" id="IPR018392">
    <property type="entry name" value="LysM"/>
</dbReference>
<evidence type="ECO:0000313" key="4">
    <source>
        <dbReference type="Proteomes" id="UP000218334"/>
    </source>
</evidence>
<organism evidence="3 4">
    <name type="scientific">Armillaria solidipes</name>
    <dbReference type="NCBI Taxonomy" id="1076256"/>
    <lineage>
        <taxon>Eukaryota</taxon>
        <taxon>Fungi</taxon>
        <taxon>Dikarya</taxon>
        <taxon>Basidiomycota</taxon>
        <taxon>Agaricomycotina</taxon>
        <taxon>Agaricomycetes</taxon>
        <taxon>Agaricomycetidae</taxon>
        <taxon>Agaricales</taxon>
        <taxon>Marasmiineae</taxon>
        <taxon>Physalacriaceae</taxon>
        <taxon>Armillaria</taxon>
    </lineage>
</organism>
<dbReference type="InterPro" id="IPR045030">
    <property type="entry name" value="LYSM1-4"/>
</dbReference>
<sequence>MQVPLDNGTGSSGLTFNPFAEDDPSLLTSSIDGNSVSPDAESRRPTLRRGSGSDYTTASTSGSTSSIFTDGKQSGHVRSQTEVPATLHPLRYNTPGPSDANVTRPTLTRRVNVGSLVDVSDNSSREDVVESEVEEPDQMVVLVHEVSAKDSLAGVSLKYGISLADLRRSNHLWTSDSIHLRKVLYIPLDKCSRPQDLITSGEPSDISLMSAASDATGSNGYRPDLSTLNRHTTANGHDPNPKHHTIAGRSPSLKLRRVPVSQLSFFPPSASKPNSPIRLTKPPSTLIPSRPSIHTRYTSSPPNSLGTLLTALPIPASTRDTIIARLSLDSSTSSSYSDREREAEDGERLELDDVPIERRRYASEDGISSFSQMTPRLSYRTTHGIKSLSSPPPSPTRIRGGIVTESAHARSYHPLHGSTVHVRNVQLEPSPGMQLPIHDANYQPKSSGGPNSRGKVRRRLASVDFDVEPDALIDV</sequence>
<evidence type="ECO:0000256" key="1">
    <source>
        <dbReference type="SAM" id="MobiDB-lite"/>
    </source>
</evidence>
<protein>
    <recommendedName>
        <fullName evidence="2">LysM domain-containing protein</fullName>
    </recommendedName>
</protein>
<evidence type="ECO:0000313" key="3">
    <source>
        <dbReference type="EMBL" id="PBK73597.1"/>
    </source>
</evidence>
<accession>A0A2H3C9X7</accession>
<feature type="region of interest" description="Disordered" evidence="1">
    <location>
        <begin position="265"/>
        <end position="291"/>
    </location>
</feature>
<dbReference type="PANTHER" id="PTHR20932">
    <property type="entry name" value="LYSM AND PUTATIVE PEPTIDOGLYCAN-BINDING DOMAIN-CONTAINING PROTEIN"/>
    <property type="match status" value="1"/>
</dbReference>
<feature type="region of interest" description="Disordered" evidence="1">
    <location>
        <begin position="329"/>
        <end position="350"/>
    </location>
</feature>
<gene>
    <name evidence="3" type="ORF">ARMSODRAFT_1015138</name>
</gene>
<feature type="compositionally biased region" description="Low complexity" evidence="1">
    <location>
        <begin position="50"/>
        <end position="66"/>
    </location>
</feature>
<keyword evidence="4" id="KW-1185">Reference proteome</keyword>
<feature type="region of interest" description="Disordered" evidence="1">
    <location>
        <begin position="1"/>
        <end position="104"/>
    </location>
</feature>
<feature type="compositionally biased region" description="Basic and acidic residues" evidence="1">
    <location>
        <begin position="337"/>
        <end position="350"/>
    </location>
</feature>
<dbReference type="PANTHER" id="PTHR20932:SF8">
    <property type="entry name" value="LD22649P"/>
    <property type="match status" value="1"/>
</dbReference>
<dbReference type="AlphaFoldDB" id="A0A2H3C9X7"/>
<proteinExistence type="predicted"/>
<name>A0A2H3C9X7_9AGAR</name>
<dbReference type="SMART" id="SM00257">
    <property type="entry name" value="LysM"/>
    <property type="match status" value="1"/>
</dbReference>
<dbReference type="Gene3D" id="3.10.350.10">
    <property type="entry name" value="LysM domain"/>
    <property type="match status" value="1"/>
</dbReference>
<evidence type="ECO:0000259" key="2">
    <source>
        <dbReference type="PROSITE" id="PS51782"/>
    </source>
</evidence>
<dbReference type="InterPro" id="IPR036779">
    <property type="entry name" value="LysM_dom_sf"/>
</dbReference>
<dbReference type="SUPFAM" id="SSF54106">
    <property type="entry name" value="LysM domain"/>
    <property type="match status" value="1"/>
</dbReference>